<organism evidence="2 3">
    <name type="scientific">Teratosphaeria destructans</name>
    <dbReference type="NCBI Taxonomy" id="418781"/>
    <lineage>
        <taxon>Eukaryota</taxon>
        <taxon>Fungi</taxon>
        <taxon>Dikarya</taxon>
        <taxon>Ascomycota</taxon>
        <taxon>Pezizomycotina</taxon>
        <taxon>Dothideomycetes</taxon>
        <taxon>Dothideomycetidae</taxon>
        <taxon>Mycosphaerellales</taxon>
        <taxon>Teratosphaeriaceae</taxon>
        <taxon>Teratosphaeria</taxon>
    </lineage>
</organism>
<dbReference type="Proteomes" id="UP001138500">
    <property type="component" value="Unassembled WGS sequence"/>
</dbReference>
<reference evidence="2 3" key="2">
    <citation type="journal article" date="2021" name="Curr. Genet.">
        <title>Genetic response to nitrogen starvation in the aggressive Eucalyptus foliar pathogen Teratosphaeria destructans.</title>
        <authorList>
            <person name="Havenga M."/>
            <person name="Wingfield B.D."/>
            <person name="Wingfield M.J."/>
            <person name="Dreyer L.L."/>
            <person name="Roets F."/>
            <person name="Aylward J."/>
        </authorList>
    </citation>
    <scope>NUCLEOTIDE SEQUENCE [LARGE SCALE GENOMIC DNA]</scope>
    <source>
        <strain evidence="2">CMW44962</strain>
    </source>
</reference>
<gene>
    <name evidence="2" type="ORF">Tdes44962_MAKER03903</name>
</gene>
<proteinExistence type="predicted"/>
<name>A0A9W7SNL3_9PEZI</name>
<dbReference type="EMBL" id="RIBY02002067">
    <property type="protein sequence ID" value="KAH9825829.1"/>
    <property type="molecule type" value="Genomic_DNA"/>
</dbReference>
<accession>A0A9W7SNL3</accession>
<sequence length="424" mass="47376">AGGGTACGRGRGRLGRVVGGVGVLDRSRAGDGSTGGVRGRGEGLSRRGSSHGLRVLVTGTVGLLRRLLLVEQGWRVTGRSDGGGIAAHRRPETPRPSRQLVLLARLLGMRRLLRRPAPRSEDGRHIIQHTLASRPDRALLRHHTRGVTRDPRWPTTARRLLRSLGLAAAETLRRHERLIVVVVALVRRPVPDLGVGHAAEDLSVQLGVVLRDLVPYVVVEVQAERIRHAILMDDRPPHTGDHRVDCLGTRLRQPAHERRTSYIRIVLRGEFRQLRPHRQPQLYRVQSFHRPRRSCRQIELLLRTLTPALAQLFFLTPQPLDIRRILVKHDLVTLSIHVRVSETDHACSLDSSHVVITIAIDIEIHITLLLRLVLQLLILLGPTSTWTRRRRIIRRRSLCGPAPTISRNGIVCATLLLAHVSIGE</sequence>
<feature type="non-terminal residue" evidence="2">
    <location>
        <position position="1"/>
    </location>
</feature>
<evidence type="ECO:0000313" key="2">
    <source>
        <dbReference type="EMBL" id="KAH9825829.1"/>
    </source>
</evidence>
<dbReference type="AlphaFoldDB" id="A0A9W7SNL3"/>
<protein>
    <submittedName>
        <fullName evidence="2">Uncharacterized protein</fullName>
    </submittedName>
</protein>
<evidence type="ECO:0000313" key="3">
    <source>
        <dbReference type="Proteomes" id="UP001138500"/>
    </source>
</evidence>
<comment type="caution">
    <text evidence="2">The sequence shown here is derived from an EMBL/GenBank/DDBJ whole genome shotgun (WGS) entry which is preliminary data.</text>
</comment>
<reference evidence="2 3" key="1">
    <citation type="journal article" date="2018" name="IMA Fungus">
        <title>IMA Genome-F 10: Nine draft genome sequences of Claviceps purpurea s.lat., including C. arundinis, C. humidiphila, and C. cf. spartinae, pseudomolecules for the pitch canker pathogen Fusarium circinatum, draft genome of Davidsoniella eucalypti, Grosmannia galeiformis, Quambalaria eucalypti, and Teratosphaeria destructans.</title>
        <authorList>
            <person name="Wingfield B.D."/>
            <person name="Liu M."/>
            <person name="Nguyen H.D."/>
            <person name="Lane F.A."/>
            <person name="Morgan S.W."/>
            <person name="De Vos L."/>
            <person name="Wilken P.M."/>
            <person name="Duong T.A."/>
            <person name="Aylward J."/>
            <person name="Coetzee M.P."/>
            <person name="Dadej K."/>
            <person name="De Beer Z.W."/>
            <person name="Findlay W."/>
            <person name="Havenga M."/>
            <person name="Kolarik M."/>
            <person name="Menzies J.G."/>
            <person name="Naidoo K."/>
            <person name="Pochopski O."/>
            <person name="Shoukouhi P."/>
            <person name="Santana Q.C."/>
            <person name="Seifert K.A."/>
            <person name="Soal N."/>
            <person name="Steenkamp E.T."/>
            <person name="Tatham C.T."/>
            <person name="van der Nest M.A."/>
            <person name="Wingfield M.J."/>
        </authorList>
    </citation>
    <scope>NUCLEOTIDE SEQUENCE [LARGE SCALE GENOMIC DNA]</scope>
    <source>
        <strain evidence="2">CMW44962</strain>
    </source>
</reference>
<feature type="region of interest" description="Disordered" evidence="1">
    <location>
        <begin position="25"/>
        <end position="48"/>
    </location>
</feature>
<evidence type="ECO:0000256" key="1">
    <source>
        <dbReference type="SAM" id="MobiDB-lite"/>
    </source>
</evidence>
<keyword evidence="3" id="KW-1185">Reference proteome</keyword>